<comment type="caution">
    <text evidence="2">The sequence shown here is derived from an EMBL/GenBank/DDBJ whole genome shotgun (WGS) entry which is preliminary data.</text>
</comment>
<dbReference type="InterPro" id="IPR002919">
    <property type="entry name" value="TIL_dom"/>
</dbReference>
<protein>
    <recommendedName>
        <fullName evidence="1">TIL domain-containing protein</fullName>
    </recommendedName>
</protein>
<dbReference type="SUPFAM" id="SSF57567">
    <property type="entry name" value="Serine protease inhibitors"/>
    <property type="match status" value="1"/>
</dbReference>
<dbReference type="CDD" id="cd19941">
    <property type="entry name" value="TIL"/>
    <property type="match status" value="1"/>
</dbReference>
<feature type="domain" description="TIL" evidence="1">
    <location>
        <begin position="2"/>
        <end position="46"/>
    </location>
</feature>
<dbReference type="AlphaFoldDB" id="A0A9D4HHX4"/>
<reference evidence="2" key="2">
    <citation type="submission" date="2020-11" db="EMBL/GenBank/DDBJ databases">
        <authorList>
            <person name="McCartney M.A."/>
            <person name="Auch B."/>
            <person name="Kono T."/>
            <person name="Mallez S."/>
            <person name="Becker A."/>
            <person name="Gohl D.M."/>
            <person name="Silverstein K.A.T."/>
            <person name="Koren S."/>
            <person name="Bechman K.B."/>
            <person name="Herman A."/>
            <person name="Abrahante J.E."/>
            <person name="Garbe J."/>
        </authorList>
    </citation>
    <scope>NUCLEOTIDE SEQUENCE</scope>
    <source>
        <strain evidence="2">Duluth1</strain>
        <tissue evidence="2">Whole animal</tissue>
    </source>
</reference>
<proteinExistence type="predicted"/>
<name>A0A9D4HHX4_DREPO</name>
<evidence type="ECO:0000313" key="2">
    <source>
        <dbReference type="EMBL" id="KAH3718099.1"/>
    </source>
</evidence>
<organism evidence="2 3">
    <name type="scientific">Dreissena polymorpha</name>
    <name type="common">Zebra mussel</name>
    <name type="synonym">Mytilus polymorpha</name>
    <dbReference type="NCBI Taxonomy" id="45954"/>
    <lineage>
        <taxon>Eukaryota</taxon>
        <taxon>Metazoa</taxon>
        <taxon>Spiralia</taxon>
        <taxon>Lophotrochozoa</taxon>
        <taxon>Mollusca</taxon>
        <taxon>Bivalvia</taxon>
        <taxon>Autobranchia</taxon>
        <taxon>Heteroconchia</taxon>
        <taxon>Euheterodonta</taxon>
        <taxon>Imparidentia</taxon>
        <taxon>Neoheterodontei</taxon>
        <taxon>Myida</taxon>
        <taxon>Dreissenoidea</taxon>
        <taxon>Dreissenidae</taxon>
        <taxon>Dreissena</taxon>
    </lineage>
</organism>
<evidence type="ECO:0000313" key="3">
    <source>
        <dbReference type="Proteomes" id="UP000828390"/>
    </source>
</evidence>
<gene>
    <name evidence="2" type="ORF">DPMN_060898</name>
</gene>
<dbReference type="Gene3D" id="2.10.25.10">
    <property type="entry name" value="Laminin"/>
    <property type="match status" value="1"/>
</dbReference>
<sequence>MSRCPKTCETMYQPVAMSCYQDPFSGCECITGTVLHNNECIAPSECPCLHYGKMYKSGETVQLACNNW</sequence>
<accession>A0A9D4HHX4</accession>
<dbReference type="InterPro" id="IPR036084">
    <property type="entry name" value="Ser_inhib-like_sf"/>
</dbReference>
<dbReference type="Pfam" id="PF01826">
    <property type="entry name" value="TIL"/>
    <property type="match status" value="1"/>
</dbReference>
<evidence type="ECO:0000259" key="1">
    <source>
        <dbReference type="Pfam" id="PF01826"/>
    </source>
</evidence>
<reference evidence="2" key="1">
    <citation type="journal article" date="2019" name="bioRxiv">
        <title>The Genome of the Zebra Mussel, Dreissena polymorpha: A Resource for Invasive Species Research.</title>
        <authorList>
            <person name="McCartney M.A."/>
            <person name="Auch B."/>
            <person name="Kono T."/>
            <person name="Mallez S."/>
            <person name="Zhang Y."/>
            <person name="Obille A."/>
            <person name="Becker A."/>
            <person name="Abrahante J.E."/>
            <person name="Garbe J."/>
            <person name="Badalamenti J.P."/>
            <person name="Herman A."/>
            <person name="Mangelson H."/>
            <person name="Liachko I."/>
            <person name="Sullivan S."/>
            <person name="Sone E.D."/>
            <person name="Koren S."/>
            <person name="Silverstein K.A.T."/>
            <person name="Beckman K.B."/>
            <person name="Gohl D.M."/>
        </authorList>
    </citation>
    <scope>NUCLEOTIDE SEQUENCE</scope>
    <source>
        <strain evidence="2">Duluth1</strain>
        <tissue evidence="2">Whole animal</tissue>
    </source>
</reference>
<dbReference type="EMBL" id="JAIWYP010000013">
    <property type="protein sequence ID" value="KAH3718099.1"/>
    <property type="molecule type" value="Genomic_DNA"/>
</dbReference>
<keyword evidence="3" id="KW-1185">Reference proteome</keyword>
<dbReference type="Proteomes" id="UP000828390">
    <property type="component" value="Unassembled WGS sequence"/>
</dbReference>